<dbReference type="AlphaFoldDB" id="A0A3M5D448"/>
<evidence type="ECO:0000313" key="3">
    <source>
        <dbReference type="EMBL" id="RMS44736.1"/>
    </source>
</evidence>
<dbReference type="Proteomes" id="UP000270834">
    <property type="component" value="Unassembled WGS sequence"/>
</dbReference>
<sequence length="61" mass="6363">MPIMGIIGMAAFMFIGICMAFIMAVTPVGEAGVGANGADSRQRRRTGKMPVQQPSRALHGG</sequence>
<keyword evidence="2" id="KW-0472">Membrane</keyword>
<keyword evidence="2" id="KW-1133">Transmembrane helix</keyword>
<evidence type="ECO:0000256" key="1">
    <source>
        <dbReference type="SAM" id="MobiDB-lite"/>
    </source>
</evidence>
<keyword evidence="2" id="KW-0812">Transmembrane</keyword>
<evidence type="ECO:0000313" key="4">
    <source>
        <dbReference type="Proteomes" id="UP000270834"/>
    </source>
</evidence>
<feature type="transmembrane region" description="Helical" evidence="2">
    <location>
        <begin position="6"/>
        <end position="35"/>
    </location>
</feature>
<dbReference type="EMBL" id="RBSQ01001396">
    <property type="protein sequence ID" value="RMS44736.1"/>
    <property type="molecule type" value="Genomic_DNA"/>
</dbReference>
<proteinExistence type="predicted"/>
<accession>A0A3M5D448</accession>
<feature type="region of interest" description="Disordered" evidence="1">
    <location>
        <begin position="33"/>
        <end position="61"/>
    </location>
</feature>
<comment type="caution">
    <text evidence="3">The sequence shown here is derived from an EMBL/GenBank/DDBJ whole genome shotgun (WGS) entry which is preliminary data.</text>
</comment>
<evidence type="ECO:0000256" key="2">
    <source>
        <dbReference type="SAM" id="Phobius"/>
    </source>
</evidence>
<organism evidence="3 4">
    <name type="scientific">Pseudomonas aeruginosa</name>
    <dbReference type="NCBI Taxonomy" id="287"/>
    <lineage>
        <taxon>Bacteria</taxon>
        <taxon>Pseudomonadati</taxon>
        <taxon>Pseudomonadota</taxon>
        <taxon>Gammaproteobacteria</taxon>
        <taxon>Pseudomonadales</taxon>
        <taxon>Pseudomonadaceae</taxon>
        <taxon>Pseudomonas</taxon>
    </lineage>
</organism>
<gene>
    <name evidence="3" type="ORF">ALP65_03586</name>
</gene>
<protein>
    <submittedName>
        <fullName evidence="3">Uncharacterized protein</fullName>
    </submittedName>
</protein>
<name>A0A3M5D448_PSEAI</name>
<reference evidence="3 4" key="1">
    <citation type="submission" date="2018-08" db="EMBL/GenBank/DDBJ databases">
        <title>Recombination of ecologically and evolutionarily significant loci maintains genetic cohesion in the Pseudomonas syringae species complex.</title>
        <authorList>
            <person name="Dillon M."/>
            <person name="Thakur S."/>
            <person name="Almeida R.N.D."/>
            <person name="Weir B.S."/>
            <person name="Guttman D.S."/>
        </authorList>
    </citation>
    <scope>NUCLEOTIDE SEQUENCE [LARGE SCALE GENOMIC DNA]</scope>
    <source>
        <strain evidence="3 4">ICMP 7846</strain>
    </source>
</reference>